<protein>
    <submittedName>
        <fullName evidence="6">Small heat shock protein isoform 1</fullName>
    </submittedName>
</protein>
<sequence>MVNKRRRQERWKRRWIFKKPTYQETVIQHDEASTITTLPEAEQRSYAIATTAAAQAAVATAEAAVEVVRLTRPRILFREHFVAIVIQTAFRGYLARRALGALRGLMKLQALVRGHNVRKRAKVTLRCMEAMLRVQAQVRDQRKNISAHTNSICSDHSTRHLEESNNDDDGSIGTSTRKYSRRFKPFCHTRSTTTGSIPPSPAKAKPLQIYSAASPRCVKEDKIHRLPAHTHNHRMSSNAAAVPNYMAATASNMARFRSQSAANHRPPSTPEREKVGSAKKCSSFPVGGVDESIKYEVYDYNSRSSSYKSSHGGHNINTSCLLVMQIVLMKRSFHLQQMILASG</sequence>
<dbReference type="SMART" id="SM00015">
    <property type="entry name" value="IQ"/>
    <property type="match status" value="2"/>
</dbReference>
<evidence type="ECO:0000256" key="3">
    <source>
        <dbReference type="ARBA" id="ARBA00024378"/>
    </source>
</evidence>
<keyword evidence="7" id="KW-1185">Reference proteome</keyword>
<dbReference type="EMBL" id="VEPZ02000927">
    <property type="protein sequence ID" value="KAE8710738.1"/>
    <property type="molecule type" value="Genomic_DNA"/>
</dbReference>
<evidence type="ECO:0000256" key="4">
    <source>
        <dbReference type="SAM" id="MobiDB-lite"/>
    </source>
</evidence>
<dbReference type="PANTHER" id="PTHR32295:SF121">
    <property type="entry name" value="DUF4005 DOMAIN-CONTAINING PROTEIN"/>
    <property type="match status" value="1"/>
</dbReference>
<keyword evidence="1" id="KW-0112">Calmodulin-binding</keyword>
<accession>A0A6A3B4E5</accession>
<feature type="region of interest" description="Disordered" evidence="4">
    <location>
        <begin position="147"/>
        <end position="176"/>
    </location>
</feature>
<dbReference type="CDD" id="cd23767">
    <property type="entry name" value="IQCD"/>
    <property type="match status" value="1"/>
</dbReference>
<gene>
    <name evidence="6" type="ORF">F3Y22_tig00110319pilonHSYRG00230</name>
</gene>
<dbReference type="GO" id="GO:0005516">
    <property type="term" value="F:calmodulin binding"/>
    <property type="evidence" value="ECO:0007669"/>
    <property type="project" value="UniProtKB-KW"/>
</dbReference>
<dbReference type="Gene3D" id="1.20.5.190">
    <property type="match status" value="1"/>
</dbReference>
<dbReference type="InterPro" id="IPR025064">
    <property type="entry name" value="DUF4005"/>
</dbReference>
<comment type="caution">
    <text evidence="6">The sequence shown here is derived from an EMBL/GenBank/DDBJ whole genome shotgun (WGS) entry which is preliminary data.</text>
</comment>
<dbReference type="Pfam" id="PF00612">
    <property type="entry name" value="IQ"/>
    <property type="match status" value="2"/>
</dbReference>
<reference evidence="6" key="1">
    <citation type="submission" date="2019-09" db="EMBL/GenBank/DDBJ databases">
        <title>Draft genome information of white flower Hibiscus syriacus.</title>
        <authorList>
            <person name="Kim Y.-M."/>
        </authorList>
    </citation>
    <scope>NUCLEOTIDE SEQUENCE [LARGE SCALE GENOMIC DNA]</scope>
    <source>
        <strain evidence="6">YM2019G1</strain>
    </source>
</reference>
<comment type="subunit">
    <text evidence="3">Binds to multiple calmodulin (CaM) in the presence of Ca(2+) and CaM-like proteins.</text>
</comment>
<evidence type="ECO:0000256" key="1">
    <source>
        <dbReference type="ARBA" id="ARBA00022860"/>
    </source>
</evidence>
<feature type="domain" description="DUF4005" evidence="5">
    <location>
        <begin position="214"/>
        <end position="297"/>
    </location>
</feature>
<organism evidence="6 7">
    <name type="scientific">Hibiscus syriacus</name>
    <name type="common">Rose of Sharon</name>
    <dbReference type="NCBI Taxonomy" id="106335"/>
    <lineage>
        <taxon>Eukaryota</taxon>
        <taxon>Viridiplantae</taxon>
        <taxon>Streptophyta</taxon>
        <taxon>Embryophyta</taxon>
        <taxon>Tracheophyta</taxon>
        <taxon>Spermatophyta</taxon>
        <taxon>Magnoliopsida</taxon>
        <taxon>eudicotyledons</taxon>
        <taxon>Gunneridae</taxon>
        <taxon>Pentapetalae</taxon>
        <taxon>rosids</taxon>
        <taxon>malvids</taxon>
        <taxon>Malvales</taxon>
        <taxon>Malvaceae</taxon>
        <taxon>Malvoideae</taxon>
        <taxon>Hibiscus</taxon>
    </lineage>
</organism>
<dbReference type="AlphaFoldDB" id="A0A6A3B4E5"/>
<dbReference type="Proteomes" id="UP000436088">
    <property type="component" value="Unassembled WGS sequence"/>
</dbReference>
<dbReference type="PROSITE" id="PS50096">
    <property type="entry name" value="IQ"/>
    <property type="match status" value="2"/>
</dbReference>
<evidence type="ECO:0000259" key="5">
    <source>
        <dbReference type="Pfam" id="PF13178"/>
    </source>
</evidence>
<dbReference type="Pfam" id="PF13178">
    <property type="entry name" value="DUF4005"/>
    <property type="match status" value="1"/>
</dbReference>
<proteinExistence type="inferred from homology"/>
<evidence type="ECO:0000313" key="7">
    <source>
        <dbReference type="Proteomes" id="UP000436088"/>
    </source>
</evidence>
<feature type="region of interest" description="Disordered" evidence="4">
    <location>
        <begin position="257"/>
        <end position="281"/>
    </location>
</feature>
<dbReference type="PANTHER" id="PTHR32295">
    <property type="entry name" value="IQ-DOMAIN 5-RELATED"/>
    <property type="match status" value="1"/>
</dbReference>
<evidence type="ECO:0000313" key="6">
    <source>
        <dbReference type="EMBL" id="KAE8710738.1"/>
    </source>
</evidence>
<comment type="similarity">
    <text evidence="2">Belongs to the IQD family.</text>
</comment>
<evidence type="ECO:0000256" key="2">
    <source>
        <dbReference type="ARBA" id="ARBA00024341"/>
    </source>
</evidence>
<keyword evidence="6" id="KW-0346">Stress response</keyword>
<name>A0A6A3B4E5_HIBSY</name>
<dbReference type="InterPro" id="IPR000048">
    <property type="entry name" value="IQ_motif_EF-hand-BS"/>
</dbReference>